<accession>A0AAV7UDI7</accession>
<dbReference type="Proteomes" id="UP001066276">
    <property type="component" value="Chromosome 3_1"/>
</dbReference>
<name>A0AAV7UDI7_PLEWA</name>
<keyword evidence="3" id="KW-1185">Reference proteome</keyword>
<protein>
    <submittedName>
        <fullName evidence="2">Uncharacterized protein</fullName>
    </submittedName>
</protein>
<proteinExistence type="predicted"/>
<gene>
    <name evidence="2" type="ORF">NDU88_003938</name>
</gene>
<organism evidence="2 3">
    <name type="scientific">Pleurodeles waltl</name>
    <name type="common">Iberian ribbed newt</name>
    <dbReference type="NCBI Taxonomy" id="8319"/>
    <lineage>
        <taxon>Eukaryota</taxon>
        <taxon>Metazoa</taxon>
        <taxon>Chordata</taxon>
        <taxon>Craniata</taxon>
        <taxon>Vertebrata</taxon>
        <taxon>Euteleostomi</taxon>
        <taxon>Amphibia</taxon>
        <taxon>Batrachia</taxon>
        <taxon>Caudata</taxon>
        <taxon>Salamandroidea</taxon>
        <taxon>Salamandridae</taxon>
        <taxon>Pleurodelinae</taxon>
        <taxon>Pleurodeles</taxon>
    </lineage>
</organism>
<dbReference type="EMBL" id="JANPWB010000005">
    <property type="protein sequence ID" value="KAJ1187159.1"/>
    <property type="molecule type" value="Genomic_DNA"/>
</dbReference>
<evidence type="ECO:0000313" key="3">
    <source>
        <dbReference type="Proteomes" id="UP001066276"/>
    </source>
</evidence>
<reference evidence="2" key="1">
    <citation type="journal article" date="2022" name="bioRxiv">
        <title>Sequencing and chromosome-scale assembly of the giantPleurodeles waltlgenome.</title>
        <authorList>
            <person name="Brown T."/>
            <person name="Elewa A."/>
            <person name="Iarovenko S."/>
            <person name="Subramanian E."/>
            <person name="Araus A.J."/>
            <person name="Petzold A."/>
            <person name="Susuki M."/>
            <person name="Suzuki K.-i.T."/>
            <person name="Hayashi T."/>
            <person name="Toyoda A."/>
            <person name="Oliveira C."/>
            <person name="Osipova E."/>
            <person name="Leigh N.D."/>
            <person name="Simon A."/>
            <person name="Yun M.H."/>
        </authorList>
    </citation>
    <scope>NUCLEOTIDE SEQUENCE</scope>
    <source>
        <strain evidence="2">20211129_DDA</strain>
        <tissue evidence="2">Liver</tissue>
    </source>
</reference>
<feature type="region of interest" description="Disordered" evidence="1">
    <location>
        <begin position="1"/>
        <end position="101"/>
    </location>
</feature>
<comment type="caution">
    <text evidence="2">The sequence shown here is derived from an EMBL/GenBank/DDBJ whole genome shotgun (WGS) entry which is preliminary data.</text>
</comment>
<dbReference type="AlphaFoldDB" id="A0AAV7UDI7"/>
<evidence type="ECO:0000256" key="1">
    <source>
        <dbReference type="SAM" id="MobiDB-lite"/>
    </source>
</evidence>
<evidence type="ECO:0000313" key="2">
    <source>
        <dbReference type="EMBL" id="KAJ1187159.1"/>
    </source>
</evidence>
<sequence>MRGGAAGAAGAAHRNQDTPSSPLSANSCNLVRDGTPPAPKQRGAHASHEGAARGRGWTRGVPVAPSPPFPSPSSLGNRQGLEDQAREAATTRPHSGEGDDH</sequence>
<feature type="compositionally biased region" description="Polar residues" evidence="1">
    <location>
        <begin position="17"/>
        <end position="29"/>
    </location>
</feature>